<proteinExistence type="predicted"/>
<organism evidence="2 3">
    <name type="scientific">Thermogemmatispora aurantia</name>
    <dbReference type="NCBI Taxonomy" id="2045279"/>
    <lineage>
        <taxon>Bacteria</taxon>
        <taxon>Bacillati</taxon>
        <taxon>Chloroflexota</taxon>
        <taxon>Ktedonobacteria</taxon>
        <taxon>Thermogemmatisporales</taxon>
        <taxon>Thermogemmatisporaceae</taxon>
        <taxon>Thermogemmatispora</taxon>
    </lineage>
</organism>
<dbReference type="InterPro" id="IPR006311">
    <property type="entry name" value="TAT_signal"/>
</dbReference>
<name>A0A5J4K4A3_9CHLR</name>
<protein>
    <submittedName>
        <fullName evidence="2">Uncharacterized protein</fullName>
    </submittedName>
</protein>
<feature type="transmembrane region" description="Helical" evidence="1">
    <location>
        <begin position="216"/>
        <end position="237"/>
    </location>
</feature>
<comment type="caution">
    <text evidence="2">The sequence shown here is derived from an EMBL/GenBank/DDBJ whole genome shotgun (WGS) entry which is preliminary data.</text>
</comment>
<dbReference type="AlphaFoldDB" id="A0A5J4K4A3"/>
<evidence type="ECO:0000313" key="3">
    <source>
        <dbReference type="Proteomes" id="UP000334820"/>
    </source>
</evidence>
<keyword evidence="3" id="KW-1185">Reference proteome</keyword>
<dbReference type="PROSITE" id="PS51318">
    <property type="entry name" value="TAT"/>
    <property type="match status" value="1"/>
</dbReference>
<evidence type="ECO:0000313" key="2">
    <source>
        <dbReference type="EMBL" id="GER82405.1"/>
    </source>
</evidence>
<dbReference type="RefSeq" id="WP_151727276.1">
    <property type="nucleotide sequence ID" value="NZ_BKZV01000001.1"/>
</dbReference>
<accession>A0A5J4K4A3</accession>
<keyword evidence="1" id="KW-0472">Membrane</keyword>
<reference evidence="2 3" key="1">
    <citation type="journal article" date="2019" name="Int. J. Syst. Evol. Microbiol.">
        <title>Thermogemmatispora aurantia sp. nov. and Thermogemmatispora argillosa sp. nov., within the class Ktedonobacteria, and emended description of the genus Thermogemmatispora.</title>
        <authorList>
            <person name="Zheng Y."/>
            <person name="Wang C.M."/>
            <person name="Sakai Y."/>
            <person name="Abe K."/>
            <person name="Yokota A."/>
            <person name="Yabe S."/>
        </authorList>
    </citation>
    <scope>NUCLEOTIDE SEQUENCE [LARGE SCALE GENOMIC DNA]</scope>
    <source>
        <strain evidence="2 3">A1-2</strain>
    </source>
</reference>
<sequence>MSEEKNEIEQKMAESQLNRRKLLRTVGKISAAAIIGTGGLSATNEVAQADYSDDNNIILPLKLDNARSFKTFMSALEDSKLRAGLRSHSASLPAGARELVAMLDDQEFLKMGVVCVEKFDLMIHGKTTVEEVQRVGQDLYRYINTKYPEGFKTLCQYGQEIFPEYRRQATVLQQAVEKASKGEAASLNFPWLGANIAIAANAGGIVNAGAVVNAVVYANAAVATLAVVVLAVVPPAVS</sequence>
<keyword evidence="1" id="KW-0812">Transmembrane</keyword>
<dbReference type="Proteomes" id="UP000334820">
    <property type="component" value="Unassembled WGS sequence"/>
</dbReference>
<gene>
    <name evidence="2" type="ORF">KTAU_10420</name>
</gene>
<evidence type="ECO:0000256" key="1">
    <source>
        <dbReference type="SAM" id="Phobius"/>
    </source>
</evidence>
<keyword evidence="1" id="KW-1133">Transmembrane helix</keyword>
<dbReference type="EMBL" id="BKZV01000001">
    <property type="protein sequence ID" value="GER82405.1"/>
    <property type="molecule type" value="Genomic_DNA"/>
</dbReference>